<dbReference type="RefSeq" id="WP_131155907.1">
    <property type="nucleotide sequence ID" value="NZ_CP036402.1"/>
</dbReference>
<comment type="similarity">
    <text evidence="1">Belongs to the leucine-binding protein family.</text>
</comment>
<evidence type="ECO:0000256" key="4">
    <source>
        <dbReference type="SAM" id="SignalP"/>
    </source>
</evidence>
<reference evidence="6 7" key="1">
    <citation type="submission" date="2019-01" db="EMBL/GenBank/DDBJ databases">
        <title>Egibacter rhizosphaerae EGI 80759T.</title>
        <authorList>
            <person name="Chen D.-D."/>
            <person name="Tian Y."/>
            <person name="Jiao J.-Y."/>
            <person name="Zhang X.-T."/>
            <person name="Zhang Y.-G."/>
            <person name="Zhang Y."/>
            <person name="Xiao M."/>
            <person name="Shu W.-S."/>
            <person name="Li W.-J."/>
        </authorList>
    </citation>
    <scope>NUCLEOTIDE SEQUENCE [LARGE SCALE GENOMIC DNA]</scope>
    <source>
        <strain evidence="6 7">EGI 80759</strain>
    </source>
</reference>
<dbReference type="CDD" id="cd06338">
    <property type="entry name" value="PBP1_ABC_ligand_binding-like"/>
    <property type="match status" value="1"/>
</dbReference>
<keyword evidence="2 4" id="KW-0732">Signal</keyword>
<dbReference type="PANTHER" id="PTHR30483:SF37">
    <property type="entry name" value="ABC TRANSPORTER SUBSTRATE-BINDING PROTEIN"/>
    <property type="match status" value="1"/>
</dbReference>
<dbReference type="OrthoDB" id="7337537at2"/>
<evidence type="ECO:0000313" key="7">
    <source>
        <dbReference type="Proteomes" id="UP000291469"/>
    </source>
</evidence>
<dbReference type="EMBL" id="CP036402">
    <property type="protein sequence ID" value="QBI20914.1"/>
    <property type="molecule type" value="Genomic_DNA"/>
</dbReference>
<feature type="chain" id="PRO_5039181618" evidence="4">
    <location>
        <begin position="27"/>
        <end position="447"/>
    </location>
</feature>
<dbReference type="AlphaFoldDB" id="A0A411YI15"/>
<dbReference type="Pfam" id="PF13458">
    <property type="entry name" value="Peripla_BP_6"/>
    <property type="match status" value="1"/>
</dbReference>
<dbReference type="InterPro" id="IPR028081">
    <property type="entry name" value="Leu-bd"/>
</dbReference>
<dbReference type="KEGG" id="erz:ER308_15915"/>
<accession>A0A411YI15</accession>
<sequence>MTATTGWFRRCLVLVALLALVAAACGEDNGEDDGEDAAEADADEAEGDADEPEGDPIEIGGSLALTGGLAPTAVIHELVADEYVEWLNEEQGGLLGRPVEWSVIDDESEPEQSASAYERLITEDTVDLVMGPYGTANITAAMAVAERHGYVFPHHTASLTYAYTYDKHFPTWFVGLDTHYTTPEKVFEAYETTDDPPETVGFVVNRFPGTDFLAYGVDEDEIPEGSVIEPGGGAAQVAEEMGLEVVLDVSFDIGTTDFMPIASRIEEADPDLLYVGALGEDGPNLLAAMEQIDYQPRNHFYQWPSPGPMVDAGELGDGATSVTIFEDAEAYLDNEGGDVLVERFTEAAEEEGLGYTAPETQAGASWAAWQILTAGVEGCECLDHDEIGEWIRNNEVETVQGTLTFDEDRQNYGDDIQTIKQIQDGTWNVVWPDDMAEEGADLEGPLR</sequence>
<evidence type="ECO:0000256" key="3">
    <source>
        <dbReference type="SAM" id="MobiDB-lite"/>
    </source>
</evidence>
<evidence type="ECO:0000259" key="5">
    <source>
        <dbReference type="Pfam" id="PF13458"/>
    </source>
</evidence>
<feature type="signal peptide" evidence="4">
    <location>
        <begin position="1"/>
        <end position="26"/>
    </location>
</feature>
<evidence type="ECO:0000256" key="2">
    <source>
        <dbReference type="ARBA" id="ARBA00022729"/>
    </source>
</evidence>
<dbReference type="Gene3D" id="3.40.50.2300">
    <property type="match status" value="2"/>
</dbReference>
<gene>
    <name evidence="6" type="ORF">ER308_15915</name>
</gene>
<evidence type="ECO:0000256" key="1">
    <source>
        <dbReference type="ARBA" id="ARBA00010062"/>
    </source>
</evidence>
<feature type="region of interest" description="Disordered" evidence="3">
    <location>
        <begin position="27"/>
        <end position="58"/>
    </location>
</feature>
<evidence type="ECO:0000313" key="6">
    <source>
        <dbReference type="EMBL" id="QBI20914.1"/>
    </source>
</evidence>
<protein>
    <submittedName>
        <fullName evidence="6">ABC transporter substrate-binding protein</fullName>
    </submittedName>
</protein>
<keyword evidence="7" id="KW-1185">Reference proteome</keyword>
<organism evidence="6 7">
    <name type="scientific">Egibacter rhizosphaerae</name>
    <dbReference type="NCBI Taxonomy" id="1670831"/>
    <lineage>
        <taxon>Bacteria</taxon>
        <taxon>Bacillati</taxon>
        <taxon>Actinomycetota</taxon>
        <taxon>Nitriliruptoria</taxon>
        <taxon>Egibacterales</taxon>
        <taxon>Egibacteraceae</taxon>
        <taxon>Egibacter</taxon>
    </lineage>
</organism>
<dbReference type="InterPro" id="IPR051010">
    <property type="entry name" value="BCAA_transport"/>
</dbReference>
<dbReference type="InterPro" id="IPR028082">
    <property type="entry name" value="Peripla_BP_I"/>
</dbReference>
<proteinExistence type="inferred from homology"/>
<dbReference type="Proteomes" id="UP000291469">
    <property type="component" value="Chromosome"/>
</dbReference>
<feature type="domain" description="Leucine-binding protein" evidence="5">
    <location>
        <begin position="56"/>
        <end position="410"/>
    </location>
</feature>
<dbReference type="SUPFAM" id="SSF53822">
    <property type="entry name" value="Periplasmic binding protein-like I"/>
    <property type="match status" value="1"/>
</dbReference>
<name>A0A411YI15_9ACTN</name>
<feature type="compositionally biased region" description="Acidic residues" evidence="3">
    <location>
        <begin position="28"/>
        <end position="56"/>
    </location>
</feature>
<dbReference type="PANTHER" id="PTHR30483">
    <property type="entry name" value="LEUCINE-SPECIFIC-BINDING PROTEIN"/>
    <property type="match status" value="1"/>
</dbReference>